<dbReference type="CDD" id="cd09612">
    <property type="entry name" value="Jacalin"/>
    <property type="match status" value="1"/>
</dbReference>
<dbReference type="PANTHER" id="PTHR23253:SF62">
    <property type="entry name" value="MI DOMAIN-CONTAINING PROTEIN"/>
    <property type="match status" value="1"/>
</dbReference>
<keyword evidence="2" id="KW-0430">Lectin</keyword>
<dbReference type="InterPro" id="IPR036404">
    <property type="entry name" value="Jacalin-like_lectin_dom_sf"/>
</dbReference>
<reference evidence="5 6" key="1">
    <citation type="submission" date="2019-09" db="EMBL/GenBank/DDBJ databases">
        <title>A chromosome-level genome assembly of the Chinese tupelo Nyssa sinensis.</title>
        <authorList>
            <person name="Yang X."/>
            <person name="Kang M."/>
            <person name="Yang Y."/>
            <person name="Xiong H."/>
            <person name="Wang M."/>
            <person name="Zhang Z."/>
            <person name="Wang Z."/>
            <person name="Wu H."/>
            <person name="Ma T."/>
            <person name="Liu J."/>
            <person name="Xi Z."/>
        </authorList>
    </citation>
    <scope>NUCLEOTIDE SEQUENCE [LARGE SCALE GENOMIC DNA]</scope>
    <source>
        <strain evidence="5">J267</strain>
        <tissue evidence="5">Leaf</tissue>
    </source>
</reference>
<accession>A0A5J4ZKM9</accession>
<dbReference type="Proteomes" id="UP000325577">
    <property type="component" value="Linkage Group LG7"/>
</dbReference>
<comment type="similarity">
    <text evidence="1">Belongs to the jacalin lectin family.</text>
</comment>
<dbReference type="InterPro" id="IPR016024">
    <property type="entry name" value="ARM-type_fold"/>
</dbReference>
<dbReference type="InterPro" id="IPR033734">
    <property type="entry name" value="Jacalin-like_lectin_dom_plant"/>
</dbReference>
<dbReference type="InterPro" id="IPR001229">
    <property type="entry name" value="Jacalin-like_lectin_dom"/>
</dbReference>
<dbReference type="Gene3D" id="2.100.10.30">
    <property type="entry name" value="Jacalin-like lectin domain"/>
    <property type="match status" value="1"/>
</dbReference>
<dbReference type="OrthoDB" id="514777at2759"/>
<dbReference type="FunFam" id="2.100.10.30:FF:000001">
    <property type="entry name" value="Jacalin-related lectin 33"/>
    <property type="match status" value="1"/>
</dbReference>
<dbReference type="GO" id="GO:0016281">
    <property type="term" value="C:eukaryotic translation initiation factor 4F complex"/>
    <property type="evidence" value="ECO:0007669"/>
    <property type="project" value="TreeGrafter"/>
</dbReference>
<sequence length="537" mass="60396">MGGGDGEGSHVEGCIFVGPWGGSSGNEWHYKAKGDITKIIIIHGGAIDSIVFKSDNGDGSMEYSNKFGGQGGNRTDKVDIDGPLEYLTGISGTFECIGDPFGPVVIKSLCFKTNLTKYGPFGSESGTIFSFPMEGGVIVGFHGRASEFLEAIGVYVKPISSVCAPSSSNENVENQTELQPQSQGHYSEPNNLGWHGQFVQLDAFREEKSWKAHQDNKEFSGRFKSRLQKVNFHQDQLKSQFARAQISSDQEVGSVPALTKAKVPWVSRRRNLSAKEYVLRRVKWILNNLTPEKYDFLKGQLINSGITTPDILKGVMSLIFDKAVLEPTFCPLIALLCSDLNEKLPRFLSDEPGGREITFRRVLLNNCQEAFECSDQLMAEIRQMTAPEQEIDRMCKERIVKLRTIGNICFIGELLKQRMVPEKIVHHIVQELLGHDPQTCPAEENVEALCQLFKTIGKQIDERPKSRRMTDVYFSRLKELVTDTQLARQLRFMVQNVLDLRANNWVPRNEEVEVENITEVEDDKLQIDNFDACHEDH</sequence>
<protein>
    <recommendedName>
        <fullName evidence="4">Jacalin-type lectin domain-containing protein</fullName>
    </recommendedName>
</protein>
<evidence type="ECO:0000313" key="5">
    <source>
        <dbReference type="EMBL" id="KAA8518146.1"/>
    </source>
</evidence>
<evidence type="ECO:0000256" key="3">
    <source>
        <dbReference type="SAM" id="MobiDB-lite"/>
    </source>
</evidence>
<dbReference type="EMBL" id="CM018050">
    <property type="protein sequence ID" value="KAA8518146.1"/>
    <property type="molecule type" value="Genomic_DNA"/>
</dbReference>
<dbReference type="Pfam" id="PF01419">
    <property type="entry name" value="Jacalin"/>
    <property type="match status" value="1"/>
</dbReference>
<dbReference type="PROSITE" id="PS51752">
    <property type="entry name" value="JACALIN_LECTIN"/>
    <property type="match status" value="1"/>
</dbReference>
<dbReference type="PANTHER" id="PTHR23253">
    <property type="entry name" value="EUKARYOTIC TRANSLATION INITIATION FACTOR 4 GAMMA"/>
    <property type="match status" value="1"/>
</dbReference>
<evidence type="ECO:0000256" key="1">
    <source>
        <dbReference type="ARBA" id="ARBA00006568"/>
    </source>
</evidence>
<dbReference type="SUPFAM" id="SSF48371">
    <property type="entry name" value="ARM repeat"/>
    <property type="match status" value="1"/>
</dbReference>
<feature type="region of interest" description="Disordered" evidence="3">
    <location>
        <begin position="166"/>
        <end position="186"/>
    </location>
</feature>
<evidence type="ECO:0000256" key="2">
    <source>
        <dbReference type="ARBA" id="ARBA00022734"/>
    </source>
</evidence>
<dbReference type="GO" id="GO:0030246">
    <property type="term" value="F:carbohydrate binding"/>
    <property type="evidence" value="ECO:0007669"/>
    <property type="project" value="UniProtKB-KW"/>
</dbReference>
<proteinExistence type="inferred from homology"/>
<organism evidence="5 6">
    <name type="scientific">Nyssa sinensis</name>
    <dbReference type="NCBI Taxonomy" id="561372"/>
    <lineage>
        <taxon>Eukaryota</taxon>
        <taxon>Viridiplantae</taxon>
        <taxon>Streptophyta</taxon>
        <taxon>Embryophyta</taxon>
        <taxon>Tracheophyta</taxon>
        <taxon>Spermatophyta</taxon>
        <taxon>Magnoliopsida</taxon>
        <taxon>eudicotyledons</taxon>
        <taxon>Gunneridae</taxon>
        <taxon>Pentapetalae</taxon>
        <taxon>asterids</taxon>
        <taxon>Cornales</taxon>
        <taxon>Nyssaceae</taxon>
        <taxon>Nyssa</taxon>
    </lineage>
</organism>
<feature type="domain" description="Jacalin-type lectin" evidence="4">
    <location>
        <begin position="14"/>
        <end position="158"/>
    </location>
</feature>
<dbReference type="AlphaFoldDB" id="A0A5J4ZKM9"/>
<dbReference type="SMART" id="SM00915">
    <property type="entry name" value="Jacalin"/>
    <property type="match status" value="1"/>
</dbReference>
<evidence type="ECO:0000313" key="6">
    <source>
        <dbReference type="Proteomes" id="UP000325577"/>
    </source>
</evidence>
<name>A0A5J4ZKM9_9ASTE</name>
<dbReference type="Pfam" id="PF02854">
    <property type="entry name" value="MIF4G"/>
    <property type="match status" value="1"/>
</dbReference>
<dbReference type="SUPFAM" id="SSF51101">
    <property type="entry name" value="Mannose-binding lectins"/>
    <property type="match status" value="1"/>
</dbReference>
<keyword evidence="6" id="KW-1185">Reference proteome</keyword>
<dbReference type="SMART" id="SM00543">
    <property type="entry name" value="MIF4G"/>
    <property type="match status" value="1"/>
</dbReference>
<dbReference type="GO" id="GO:0003743">
    <property type="term" value="F:translation initiation factor activity"/>
    <property type="evidence" value="ECO:0007669"/>
    <property type="project" value="TreeGrafter"/>
</dbReference>
<evidence type="ECO:0000259" key="4">
    <source>
        <dbReference type="PROSITE" id="PS51752"/>
    </source>
</evidence>
<gene>
    <name evidence="5" type="ORF">F0562_015620</name>
</gene>
<dbReference type="Gene3D" id="1.25.40.180">
    <property type="match status" value="1"/>
</dbReference>
<dbReference type="InterPro" id="IPR003890">
    <property type="entry name" value="MIF4G-like_typ-3"/>
</dbReference>
<dbReference type="GO" id="GO:0003729">
    <property type="term" value="F:mRNA binding"/>
    <property type="evidence" value="ECO:0007669"/>
    <property type="project" value="TreeGrafter"/>
</dbReference>